<dbReference type="AlphaFoldDB" id="A0A0U2WH64"/>
<evidence type="ECO:0000313" key="1">
    <source>
        <dbReference type="EMBL" id="ALS24666.1"/>
    </source>
</evidence>
<reference evidence="2" key="1">
    <citation type="submission" date="2015-12" db="EMBL/GenBank/DDBJ databases">
        <title>Complete genome sequences of two moderately thermophilic Paenibacillus species.</title>
        <authorList>
            <person name="Butler R.III."/>
            <person name="Wang J."/>
            <person name="Stark B.C."/>
            <person name="Pombert J.-F."/>
        </authorList>
    </citation>
    <scope>NUCLEOTIDE SEQUENCE [LARGE SCALE GENOMIC DNA]</scope>
    <source>
        <strain evidence="2">32O-Y</strain>
    </source>
</reference>
<dbReference type="STRING" id="162209.IJ22_43800"/>
<organism evidence="1 2">
    <name type="scientific">Paenibacillus naphthalenovorans</name>
    <dbReference type="NCBI Taxonomy" id="162209"/>
    <lineage>
        <taxon>Bacteria</taxon>
        <taxon>Bacillati</taxon>
        <taxon>Bacillota</taxon>
        <taxon>Bacilli</taxon>
        <taxon>Bacillales</taxon>
        <taxon>Paenibacillaceae</taxon>
        <taxon>Paenibacillus</taxon>
    </lineage>
</organism>
<evidence type="ECO:0000313" key="2">
    <source>
        <dbReference type="Proteomes" id="UP000061660"/>
    </source>
</evidence>
<dbReference type="InterPro" id="IPR000120">
    <property type="entry name" value="Amidase"/>
</dbReference>
<dbReference type="GO" id="GO:0016740">
    <property type="term" value="F:transferase activity"/>
    <property type="evidence" value="ECO:0007669"/>
    <property type="project" value="UniProtKB-KW"/>
</dbReference>
<dbReference type="PROSITE" id="PS00571">
    <property type="entry name" value="AMIDASES"/>
    <property type="match status" value="1"/>
</dbReference>
<dbReference type="InterPro" id="IPR036928">
    <property type="entry name" value="AS_sf"/>
</dbReference>
<dbReference type="PATRIC" id="fig|162209.4.peg.4624"/>
<accession>A0A0U2WH64</accession>
<dbReference type="SUPFAM" id="SSF75304">
    <property type="entry name" value="Amidase signature (AS) enzymes"/>
    <property type="match status" value="1"/>
</dbReference>
<dbReference type="InterPro" id="IPR020556">
    <property type="entry name" value="Amidase_CS"/>
</dbReference>
<keyword evidence="2" id="KW-1185">Reference proteome</keyword>
<dbReference type="OrthoDB" id="9811471at2"/>
<dbReference type="Pfam" id="PF01425">
    <property type="entry name" value="Amidase"/>
    <property type="match status" value="1"/>
</dbReference>
<gene>
    <name evidence="1" type="ORF">IJ22_43800</name>
</gene>
<name>A0A0U2WH64_9BACL</name>
<dbReference type="KEGG" id="pnp:IJ22_43800"/>
<dbReference type="InterPro" id="IPR023631">
    <property type="entry name" value="Amidase_dom"/>
</dbReference>
<sequence length="471" mass="51136">MSDSNLLKLDIATLSKKLRSKEISPKDIVTPLLKRIDALNPVLNAFITVTAEEALVQAEQAEAEIAAGQYRGPLHGIPVGLKDLIYTKGIKTTMGSAIYKDFIPDADASVVRKLKQAGAIVIGKLNTHEFAYGPTGDISYFGPVRNPYDTSKMTGGSSSGAGAAVASALCFGALGTDTGGSIRIPSSACGIVGMKPTFGRVSKHGVYPLAYTLDHIGPMTRTVQDNAELLGILAGYDPEDPFSVERAGEDFTRYIGEPIRGKVIGIPSTFYYDLIDDEIRAKIDDAINLLRTLGAEIRTVDIPVLSEVSWAQLKTIQSEAYAVHEEHFNSSAEKYHPEVLERLQVSAEAKGYEYVKAQDIRRRAQESFRHVFEDVDVLVTPTLPILPPNIGQKEIRINGQDEPVRASLLRLTGPTNLTGLPSLSVPCGFSKTGLPIGMQFIGRPFDEASLYQFAAAFEKEAAIPALRWEIK</sequence>
<dbReference type="RefSeq" id="WP_062410253.1">
    <property type="nucleotide sequence ID" value="NZ_BJCS01000013.1"/>
</dbReference>
<keyword evidence="1" id="KW-0808">Transferase</keyword>
<dbReference type="EMBL" id="CP013652">
    <property type="protein sequence ID" value="ALS24666.1"/>
    <property type="molecule type" value="Genomic_DNA"/>
</dbReference>
<dbReference type="Gene3D" id="3.90.1300.10">
    <property type="entry name" value="Amidase signature (AS) domain"/>
    <property type="match status" value="1"/>
</dbReference>
<dbReference type="Proteomes" id="UP000061660">
    <property type="component" value="Chromosome"/>
</dbReference>
<reference evidence="1 2" key="2">
    <citation type="journal article" date="2016" name="Genome Announc.">
        <title>Complete Genome Sequences of Two Interactive Moderate Thermophiles, Paenibacillus napthalenovorans 32O-Y and Paenibacillus sp. 32O-W.</title>
        <authorList>
            <person name="Butler R.R.III."/>
            <person name="Wang J."/>
            <person name="Stark B.C."/>
            <person name="Pombert J.F."/>
        </authorList>
    </citation>
    <scope>NUCLEOTIDE SEQUENCE [LARGE SCALE GENOMIC DNA]</scope>
    <source>
        <strain evidence="1 2">32O-Y</strain>
    </source>
</reference>
<proteinExistence type="predicted"/>
<protein>
    <submittedName>
        <fullName evidence="1">Glutamyl-tRNA amidotransferase</fullName>
    </submittedName>
</protein>
<dbReference type="PANTHER" id="PTHR11895">
    <property type="entry name" value="TRANSAMIDASE"/>
    <property type="match status" value="1"/>
</dbReference>
<dbReference type="PANTHER" id="PTHR11895:SF176">
    <property type="entry name" value="AMIDASE AMID-RELATED"/>
    <property type="match status" value="1"/>
</dbReference>